<evidence type="ECO:0000256" key="1">
    <source>
        <dbReference type="SAM" id="SignalP"/>
    </source>
</evidence>
<sequence length="166" mass="16563">MQRFICIIFSMLALVHASPYGSSSGTYGGSAPAPAPAPAPYSSGQVVISYEPPVLYNIPAPTAWNLSPRHAGAALTPVNARTISGDGTPGSLVGISSQPSAAAAAASANVPLNAGSYKLWVVPSYEVPNVVGPTSGYAGQLSYGGGQSYGAQAPAAPSYGAQSSSY</sequence>
<reference evidence="2" key="2">
    <citation type="journal article" date="1997" name="Genetics">
        <title>The autosomal chorion locus of the medfly Ceratitis capitata. I. Conserved synteny, amplification and tissue specificity but sequence divergence and altered temporal regulation.</title>
        <authorList>
            <person name="Vlachou D."/>
            <person name="Konsolaki M."/>
            <person name="Tolias P.P."/>
            <person name="Kafatos F.C."/>
            <person name="Komitopoulou K."/>
        </authorList>
    </citation>
    <scope>NUCLEOTIDE SEQUENCE</scope>
    <source>
        <tissue evidence="2">Ovary</tissue>
    </source>
</reference>
<dbReference type="KEGG" id="ccat:101452649"/>
<name>O62008_CERCA</name>
<evidence type="ECO:0000313" key="2">
    <source>
        <dbReference type="EMBL" id="CAA70115.1"/>
    </source>
</evidence>
<proteinExistence type="evidence at transcript level"/>
<reference evidence="2" key="1">
    <citation type="submission" date="1996-10" db="EMBL/GenBank/DDBJ databases">
        <authorList>
            <person name="Komitopoulou K.S."/>
        </authorList>
    </citation>
    <scope>NUCLEOTIDE SEQUENCE</scope>
    <source>
        <tissue evidence="2">Ovary</tissue>
    </source>
</reference>
<protein>
    <submittedName>
        <fullName evidence="2">S15 chorion protein</fullName>
    </submittedName>
</protein>
<keyword evidence="1" id="KW-0732">Signal</keyword>
<organism evidence="2">
    <name type="scientific">Ceratitis capitata</name>
    <name type="common">Mediterranean fruit fly</name>
    <name type="synonym">Tephritis capitata</name>
    <dbReference type="NCBI Taxonomy" id="7213"/>
    <lineage>
        <taxon>Eukaryota</taxon>
        <taxon>Metazoa</taxon>
        <taxon>Ecdysozoa</taxon>
        <taxon>Arthropoda</taxon>
        <taxon>Hexapoda</taxon>
        <taxon>Insecta</taxon>
        <taxon>Pterygota</taxon>
        <taxon>Neoptera</taxon>
        <taxon>Endopterygota</taxon>
        <taxon>Diptera</taxon>
        <taxon>Brachycera</taxon>
        <taxon>Muscomorpha</taxon>
        <taxon>Tephritoidea</taxon>
        <taxon>Tephritidae</taxon>
        <taxon>Ceratitis</taxon>
        <taxon>Ceratitis</taxon>
    </lineage>
</organism>
<dbReference type="AlphaFoldDB" id="O62008"/>
<dbReference type="OrthoDB" id="8056006at2759"/>
<dbReference type="EMBL" id="Y08911">
    <property type="protein sequence ID" value="CAA70115.1"/>
    <property type="molecule type" value="mRNA"/>
</dbReference>
<gene>
    <name evidence="2" type="primary">s15 chorion gene</name>
</gene>
<feature type="signal peptide" evidence="1">
    <location>
        <begin position="1"/>
        <end position="17"/>
    </location>
</feature>
<feature type="chain" id="PRO_5004159083" evidence="1">
    <location>
        <begin position="18"/>
        <end position="166"/>
    </location>
</feature>
<accession>O62008</accession>